<keyword evidence="9" id="KW-0175">Coiled coil</keyword>
<dbReference type="NCBIfam" id="NF001859">
    <property type="entry name" value="PRK00591.1"/>
    <property type="match status" value="1"/>
</dbReference>
<dbReference type="Gene3D" id="6.10.140.1950">
    <property type="match status" value="1"/>
</dbReference>
<dbReference type="EMBL" id="DTLI01000057">
    <property type="protein sequence ID" value="HHS51697.1"/>
    <property type="molecule type" value="Genomic_DNA"/>
</dbReference>
<dbReference type="Pfam" id="PF00472">
    <property type="entry name" value="RF-1"/>
    <property type="match status" value="1"/>
</dbReference>
<dbReference type="Gene3D" id="3.30.160.20">
    <property type="match status" value="1"/>
</dbReference>
<dbReference type="InterPro" id="IPR050057">
    <property type="entry name" value="Prokaryotic/Mito_RF"/>
</dbReference>
<dbReference type="GO" id="GO:0005829">
    <property type="term" value="C:cytosol"/>
    <property type="evidence" value="ECO:0007669"/>
    <property type="project" value="UniProtKB-ARBA"/>
</dbReference>
<comment type="subcellular location">
    <subcellularLocation>
        <location evidence="2 7">Cytoplasm</location>
    </subcellularLocation>
</comment>
<dbReference type="SMART" id="SM00937">
    <property type="entry name" value="PCRF"/>
    <property type="match status" value="1"/>
</dbReference>
<feature type="coiled-coil region" evidence="9">
    <location>
        <begin position="57"/>
        <end position="100"/>
    </location>
</feature>
<dbReference type="GO" id="GO:0016149">
    <property type="term" value="F:translation release factor activity, codon specific"/>
    <property type="evidence" value="ECO:0007669"/>
    <property type="project" value="UniProtKB-UniRule"/>
</dbReference>
<reference evidence="11" key="1">
    <citation type="journal article" date="2020" name="mSystems">
        <title>Genome- and Community-Level Interaction Insights into Carbon Utilization and Element Cycling Functions of Hydrothermarchaeota in Hydrothermal Sediment.</title>
        <authorList>
            <person name="Zhou Z."/>
            <person name="Liu Y."/>
            <person name="Xu W."/>
            <person name="Pan J."/>
            <person name="Luo Z.H."/>
            <person name="Li M."/>
        </authorList>
    </citation>
    <scope>NUCLEOTIDE SEQUENCE [LARGE SCALE GENOMIC DNA]</scope>
    <source>
        <strain evidence="11">SpSt-876</strain>
    </source>
</reference>
<name>A0A7C6E9X9_UNCW3</name>
<sequence length="357" mass="40493">MLELTKLAQKIEPYKARSQELEKLLSDPQIIKNPAEVQRLSKEYKDILAILKNFTELKKLEEEINKTKELIASANEIELKELAESELVTLENRHRKLQNELFALLLPATEEDTKNCIVEIRAAAGGEESALFAADLFRMYLKFAEDKGYKTELLSSHPSAKGGFKEVIFLVEGKNPFRYLRYERGVHRVQRIPITEASGRIHTSTVTVAVLPEANEVDLVIDPKDLKIDVFRASGHGGQHVNVTDSAVRITHIPTGITVSCQDERSQYKNKTKAMKILRARLLAAKKEEEAKSTALIRRSQVGTGERSEKIRTYNFPQNRVTDHRINLTLYNLPEILDGKLDPILSALLEREIEAKL</sequence>
<keyword evidence="5 7" id="KW-0963">Cytoplasm</keyword>
<keyword evidence="4 7" id="KW-0488">Methylation</keyword>
<dbReference type="Gene3D" id="3.30.70.1660">
    <property type="match status" value="2"/>
</dbReference>
<evidence type="ECO:0000256" key="1">
    <source>
        <dbReference type="ARBA" id="ARBA00002986"/>
    </source>
</evidence>
<organism evidence="11">
    <name type="scientific">candidate division WOR-3 bacterium</name>
    <dbReference type="NCBI Taxonomy" id="2052148"/>
    <lineage>
        <taxon>Bacteria</taxon>
        <taxon>Bacteria division WOR-3</taxon>
    </lineage>
</organism>
<protein>
    <recommendedName>
        <fullName evidence="7 8">Peptide chain release factor 1</fullName>
        <shortName evidence="7">RF-1</shortName>
    </recommendedName>
</protein>
<proteinExistence type="inferred from homology"/>
<dbReference type="SUPFAM" id="SSF75620">
    <property type="entry name" value="Release factor"/>
    <property type="match status" value="1"/>
</dbReference>
<accession>A0A7C6E9X9</accession>
<dbReference type="NCBIfam" id="TIGR00019">
    <property type="entry name" value="prfA"/>
    <property type="match status" value="1"/>
</dbReference>
<dbReference type="PANTHER" id="PTHR43804:SF7">
    <property type="entry name" value="LD18447P"/>
    <property type="match status" value="1"/>
</dbReference>
<evidence type="ECO:0000256" key="6">
    <source>
        <dbReference type="ARBA" id="ARBA00022917"/>
    </source>
</evidence>
<dbReference type="PROSITE" id="PS00745">
    <property type="entry name" value="RF_PROK_I"/>
    <property type="match status" value="1"/>
</dbReference>
<comment type="function">
    <text evidence="1 7">Peptide chain release factor 1 directs the termination of translation in response to the peptide chain termination codons UAG and UAA.</text>
</comment>
<evidence type="ECO:0000256" key="3">
    <source>
        <dbReference type="ARBA" id="ARBA00010835"/>
    </source>
</evidence>
<keyword evidence="6 7" id="KW-0648">Protein biosynthesis</keyword>
<dbReference type="InterPro" id="IPR000352">
    <property type="entry name" value="Pep_chain_release_fac_I"/>
</dbReference>
<dbReference type="InterPro" id="IPR005139">
    <property type="entry name" value="PCRF"/>
</dbReference>
<evidence type="ECO:0000259" key="10">
    <source>
        <dbReference type="PROSITE" id="PS00745"/>
    </source>
</evidence>
<dbReference type="Pfam" id="PF03462">
    <property type="entry name" value="PCRF"/>
    <property type="match status" value="1"/>
</dbReference>
<dbReference type="FunFam" id="3.30.70.1660:FF:000002">
    <property type="entry name" value="Peptide chain release factor 1"/>
    <property type="match status" value="1"/>
</dbReference>
<comment type="similarity">
    <text evidence="3 7">Belongs to the prokaryotic/mitochondrial release factor family.</text>
</comment>
<evidence type="ECO:0000256" key="7">
    <source>
        <dbReference type="HAMAP-Rule" id="MF_00093"/>
    </source>
</evidence>
<evidence type="ECO:0000313" key="11">
    <source>
        <dbReference type="EMBL" id="HHS51697.1"/>
    </source>
</evidence>
<dbReference type="InterPro" id="IPR045853">
    <property type="entry name" value="Pep_chain_release_fac_I_sf"/>
</dbReference>
<evidence type="ECO:0000256" key="2">
    <source>
        <dbReference type="ARBA" id="ARBA00004496"/>
    </source>
</evidence>
<dbReference type="AlphaFoldDB" id="A0A7C6E9X9"/>
<evidence type="ECO:0000256" key="4">
    <source>
        <dbReference type="ARBA" id="ARBA00022481"/>
    </source>
</evidence>
<feature type="modified residue" description="N5-methylglutamine" evidence="7">
    <location>
        <position position="239"/>
    </location>
</feature>
<evidence type="ECO:0000256" key="8">
    <source>
        <dbReference type="NCBIfam" id="TIGR00019"/>
    </source>
</evidence>
<dbReference type="HAMAP" id="MF_00093">
    <property type="entry name" value="Rel_fac_1"/>
    <property type="match status" value="1"/>
</dbReference>
<comment type="caution">
    <text evidence="11">The sequence shown here is derived from an EMBL/GenBank/DDBJ whole genome shotgun (WGS) entry which is preliminary data.</text>
</comment>
<dbReference type="FunFam" id="3.30.160.20:FF:000004">
    <property type="entry name" value="Peptide chain release factor 1"/>
    <property type="match status" value="1"/>
</dbReference>
<feature type="domain" description="Prokaryotic-type class I peptide chain release factors" evidence="10">
    <location>
        <begin position="232"/>
        <end position="248"/>
    </location>
</feature>
<dbReference type="PANTHER" id="PTHR43804">
    <property type="entry name" value="LD18447P"/>
    <property type="match status" value="1"/>
</dbReference>
<comment type="PTM">
    <text evidence="7">Methylated by PrmC. Methylation increases the termination efficiency of RF1.</text>
</comment>
<dbReference type="FunFam" id="3.30.70.1660:FF:000004">
    <property type="entry name" value="Peptide chain release factor 1"/>
    <property type="match status" value="1"/>
</dbReference>
<evidence type="ECO:0000256" key="5">
    <source>
        <dbReference type="ARBA" id="ARBA00022490"/>
    </source>
</evidence>
<gene>
    <name evidence="7 11" type="primary">prfA</name>
    <name evidence="11" type="ORF">ENW73_02360</name>
</gene>
<evidence type="ECO:0000256" key="9">
    <source>
        <dbReference type="SAM" id="Coils"/>
    </source>
</evidence>
<dbReference type="InterPro" id="IPR004373">
    <property type="entry name" value="RF-1"/>
</dbReference>